<comment type="caution">
    <text evidence="2">The sequence shown here is derived from an EMBL/GenBank/DDBJ whole genome shotgun (WGS) entry which is preliminary data.</text>
</comment>
<dbReference type="EMBL" id="JAHQCS010000154">
    <property type="protein sequence ID" value="MBU9713855.1"/>
    <property type="molecule type" value="Genomic_DNA"/>
</dbReference>
<sequence length="603" mass="71070">MKRTMTQDFKRSDLLAEMGVNKQDTSDFWLRLDTLIDVCSLTESDKTFADVMSEKWSEFFTEYSFNNTTYNYASKYKLGFIFYFEKKINLLRNDKQLYSMLAGLRTKTTALELGEFTYNELVEQVMKHSSPVVDNQEHYFRKELHYSIRRYFNTKGEEDKVKLSGETVTFLQTYQKEINELITDIEKEITKRNTKGNTTAAAGQPNPPVKQQTVEREKVAVTVSDDFKGNDVLKEFGVKKEDEGYFWLKLDTLIEVLALKNDPRELISLMQESWNIFFSDYEFNREVLYQYIHKYKIGYNLMHNQKLSEIRKIKFFYTMLASAIFKLKIIQNNDYLIQSLRLEIKDEEIKFVRNMDSHYTKELQFFFKRYFMSGQSNFNQTITFDKKYKAFLEKYEENLCILRDCILEEIDNRISQGIENEQTQQSADENAPSSDNSQSMEEQMKKLRERYELILGQKNSEIRDLQDELDHYQISGQDEFMYAAEQYDKAIKDLLYKLNSNTNGYILDQLYCYSEDKTELSDENVKMLIQNMFYTLSGFGISAYATGSVGKEMTVVPDKVGIDYRIYNNAIISGEEKGTQIYSGWKFKNKTIIPPLVDIDKEV</sequence>
<feature type="compositionally biased region" description="Polar residues" evidence="1">
    <location>
        <begin position="420"/>
        <end position="441"/>
    </location>
</feature>
<keyword evidence="3" id="KW-1185">Reference proteome</keyword>
<feature type="region of interest" description="Disordered" evidence="1">
    <location>
        <begin position="420"/>
        <end position="442"/>
    </location>
</feature>
<gene>
    <name evidence="2" type="ORF">KS419_19170</name>
</gene>
<dbReference type="RefSeq" id="WP_217068031.1">
    <property type="nucleotide sequence ID" value="NZ_JAHQCS010000154.1"/>
</dbReference>
<evidence type="ECO:0000256" key="1">
    <source>
        <dbReference type="SAM" id="MobiDB-lite"/>
    </source>
</evidence>
<proteinExistence type="predicted"/>
<dbReference type="Proteomes" id="UP000784880">
    <property type="component" value="Unassembled WGS sequence"/>
</dbReference>
<organism evidence="2 3">
    <name type="scientific">Evansella tamaricis</name>
    <dbReference type="NCBI Taxonomy" id="2069301"/>
    <lineage>
        <taxon>Bacteria</taxon>
        <taxon>Bacillati</taxon>
        <taxon>Bacillota</taxon>
        <taxon>Bacilli</taxon>
        <taxon>Bacillales</taxon>
        <taxon>Bacillaceae</taxon>
        <taxon>Evansella</taxon>
    </lineage>
</organism>
<name>A0ABS6JN66_9BACI</name>
<evidence type="ECO:0000313" key="3">
    <source>
        <dbReference type="Proteomes" id="UP000784880"/>
    </source>
</evidence>
<reference evidence="2 3" key="1">
    <citation type="submission" date="2021-06" db="EMBL/GenBank/DDBJ databases">
        <title>Bacillus sp. RD4P76, an endophyte from a halophyte.</title>
        <authorList>
            <person name="Sun J.-Q."/>
        </authorList>
    </citation>
    <scope>NUCLEOTIDE SEQUENCE [LARGE SCALE GENOMIC DNA]</scope>
    <source>
        <strain evidence="2 3">CGMCC 1.15917</strain>
    </source>
</reference>
<evidence type="ECO:0000313" key="2">
    <source>
        <dbReference type="EMBL" id="MBU9713855.1"/>
    </source>
</evidence>
<protein>
    <submittedName>
        <fullName evidence="2">Uncharacterized protein</fullName>
    </submittedName>
</protein>
<accession>A0ABS6JN66</accession>